<keyword evidence="1" id="KW-0998">Cell outer membrane</keyword>
<dbReference type="Gene3D" id="2.60.450.10">
    <property type="entry name" value="Lipopolysaccharide (LPS) transport protein A like domain"/>
    <property type="match status" value="2"/>
</dbReference>
<proteinExistence type="predicted"/>
<name>A0ABX9M9P2_9FIRM</name>
<organism evidence="4 5">
    <name type="scientific">Dialister pneumosintes</name>
    <dbReference type="NCBI Taxonomy" id="39950"/>
    <lineage>
        <taxon>Bacteria</taxon>
        <taxon>Bacillati</taxon>
        <taxon>Bacillota</taxon>
        <taxon>Negativicutes</taxon>
        <taxon>Veillonellales</taxon>
        <taxon>Veillonellaceae</taxon>
        <taxon>Dialister</taxon>
    </lineage>
</organism>
<protein>
    <submittedName>
        <fullName evidence="4">Organic solvent tolerance protein OstA</fullName>
    </submittedName>
</protein>
<sequence>MKKYIAAITLITIALSGMHTVFADDITADVLTYNGKTKVVTADGNVIINGNDGATIKGEHGAYHFIDRSAWIAGNVSYSKASTRITAERLELYSDKTIQGIGNVVYHDGAMNRTLQGDAVSYNTESGDSNIQGNGYLSTSEGEVRAPHIWGNLKEIQIRGEGGVHIHSEVNQITAYGDTAIYTKTPNQNNGVLYLRGNATAHQRGNSFSGPELVLKDEEQIVETNGRSTLVITNSEGF</sequence>
<feature type="signal peptide" evidence="2">
    <location>
        <begin position="1"/>
        <end position="23"/>
    </location>
</feature>
<evidence type="ECO:0000313" key="5">
    <source>
        <dbReference type="Proteomes" id="UP000266262"/>
    </source>
</evidence>
<evidence type="ECO:0000259" key="3">
    <source>
        <dbReference type="Pfam" id="PF03968"/>
    </source>
</evidence>
<feature type="chain" id="PRO_5045424066" evidence="2">
    <location>
        <begin position="24"/>
        <end position="238"/>
    </location>
</feature>
<comment type="caution">
    <text evidence="4">The sequence shown here is derived from an EMBL/GenBank/DDBJ whole genome shotgun (WGS) entry which is preliminary data.</text>
</comment>
<gene>
    <name evidence="4" type="ORF">DX915_01700</name>
</gene>
<dbReference type="PANTHER" id="PTHR30189">
    <property type="entry name" value="LPS-ASSEMBLY PROTEIN"/>
    <property type="match status" value="1"/>
</dbReference>
<dbReference type="InterPro" id="IPR050218">
    <property type="entry name" value="LptD"/>
</dbReference>
<dbReference type="RefSeq" id="WP_022514067.1">
    <property type="nucleotide sequence ID" value="NZ_CP017037.1"/>
</dbReference>
<dbReference type="EMBL" id="QWKU01000001">
    <property type="protein sequence ID" value="RID94276.1"/>
    <property type="molecule type" value="Genomic_DNA"/>
</dbReference>
<evidence type="ECO:0000313" key="4">
    <source>
        <dbReference type="EMBL" id="RID94276.1"/>
    </source>
</evidence>
<evidence type="ECO:0000256" key="2">
    <source>
        <dbReference type="SAM" id="SignalP"/>
    </source>
</evidence>
<evidence type="ECO:0000256" key="1">
    <source>
        <dbReference type="ARBA" id="ARBA00023237"/>
    </source>
</evidence>
<dbReference type="InterPro" id="IPR005653">
    <property type="entry name" value="OstA-like_N"/>
</dbReference>
<dbReference type="Proteomes" id="UP000266262">
    <property type="component" value="Unassembled WGS sequence"/>
</dbReference>
<keyword evidence="5" id="KW-1185">Reference proteome</keyword>
<keyword evidence="1" id="KW-0472">Membrane</keyword>
<accession>A0ABX9M9P2</accession>
<dbReference type="PANTHER" id="PTHR30189:SF1">
    <property type="entry name" value="LPS-ASSEMBLY PROTEIN LPTD"/>
    <property type="match status" value="1"/>
</dbReference>
<reference evidence="4 5" key="1">
    <citation type="submission" date="2018-08" db="EMBL/GenBank/DDBJ databases">
        <title>Draft genome sequence of Dialister pneumosintes KCOM 1685.</title>
        <authorList>
            <person name="Kook J.-K."/>
            <person name="Park S.-N."/>
            <person name="Lim Y.K."/>
        </authorList>
    </citation>
    <scope>NUCLEOTIDE SEQUENCE [LARGE SCALE GENOMIC DNA]</scope>
    <source>
        <strain evidence="4 5">KCOM 1685</strain>
    </source>
</reference>
<keyword evidence="2" id="KW-0732">Signal</keyword>
<dbReference type="Pfam" id="PF03968">
    <property type="entry name" value="LptD_N"/>
    <property type="match status" value="1"/>
</dbReference>
<feature type="domain" description="Organic solvent tolerance-like N-terminal" evidence="3">
    <location>
        <begin position="56"/>
        <end position="155"/>
    </location>
</feature>